<dbReference type="GO" id="GO:0004460">
    <property type="term" value="F:L-lactate dehydrogenase (cytochrome) activity"/>
    <property type="evidence" value="ECO:0007669"/>
    <property type="project" value="UniProtKB-EC"/>
</dbReference>
<dbReference type="PANTHER" id="PTHR10578">
    <property type="entry name" value="S -2-HYDROXY-ACID OXIDASE-RELATED"/>
    <property type="match status" value="1"/>
</dbReference>
<accession>A0A2J6S4S9</accession>
<dbReference type="GO" id="GO:0046872">
    <property type="term" value="F:metal ion binding"/>
    <property type="evidence" value="ECO:0007669"/>
    <property type="project" value="UniProtKB-KW"/>
</dbReference>
<comment type="similarity">
    <text evidence="13">In the C-terminal section; belongs to the FMN-dependent alpha-hydroxy acid dehydrogenase family.</text>
</comment>
<keyword evidence="9" id="KW-0560">Oxidoreductase</keyword>
<name>A0A2J6S4S9_HYAVF</name>
<organism evidence="19 20">
    <name type="scientific">Hyaloscypha variabilis (strain UAMH 11265 / GT02V1 / F)</name>
    <name type="common">Meliniomyces variabilis</name>
    <dbReference type="NCBI Taxonomy" id="1149755"/>
    <lineage>
        <taxon>Eukaryota</taxon>
        <taxon>Fungi</taxon>
        <taxon>Dikarya</taxon>
        <taxon>Ascomycota</taxon>
        <taxon>Pezizomycotina</taxon>
        <taxon>Leotiomycetes</taxon>
        <taxon>Helotiales</taxon>
        <taxon>Hyaloscyphaceae</taxon>
        <taxon>Hyaloscypha</taxon>
        <taxon>Hyaloscypha variabilis</taxon>
    </lineage>
</organism>
<evidence type="ECO:0000256" key="8">
    <source>
        <dbReference type="ARBA" id="ARBA00022723"/>
    </source>
</evidence>
<dbReference type="Pfam" id="PF01070">
    <property type="entry name" value="FMN_dh"/>
    <property type="match status" value="1"/>
</dbReference>
<keyword evidence="11" id="KW-0496">Mitochondrion</keyword>
<dbReference type="SMART" id="SM01117">
    <property type="entry name" value="Cyt-b5"/>
    <property type="match status" value="1"/>
</dbReference>
<dbReference type="InterPro" id="IPR013785">
    <property type="entry name" value="Aldolase_TIM"/>
</dbReference>
<dbReference type="Proteomes" id="UP000235786">
    <property type="component" value="Unassembled WGS sequence"/>
</dbReference>
<dbReference type="PANTHER" id="PTHR10578:SF104">
    <property type="entry name" value="CYTOCHROME B2, MITOCHONDRIAL-RELATED"/>
    <property type="match status" value="1"/>
</dbReference>
<evidence type="ECO:0000256" key="14">
    <source>
        <dbReference type="ARBA" id="ARBA00061589"/>
    </source>
</evidence>
<dbReference type="GO" id="GO:0005758">
    <property type="term" value="C:mitochondrial intermembrane space"/>
    <property type="evidence" value="ECO:0007669"/>
    <property type="project" value="UniProtKB-SubCell"/>
</dbReference>
<keyword evidence="5" id="KW-0349">Heme</keyword>
<dbReference type="Gene3D" id="3.10.120.10">
    <property type="entry name" value="Cytochrome b5-like heme/steroid binding domain"/>
    <property type="match status" value="1"/>
</dbReference>
<feature type="domain" description="Cytochrome b5 heme-binding" evidence="17">
    <location>
        <begin position="4"/>
        <end position="81"/>
    </location>
</feature>
<evidence type="ECO:0000256" key="15">
    <source>
        <dbReference type="ARBA" id="ARBA00066458"/>
    </source>
</evidence>
<gene>
    <name evidence="19" type="ORF">L207DRAFT_419999</name>
</gene>
<dbReference type="InterPro" id="IPR036400">
    <property type="entry name" value="Cyt_B5-like_heme/steroid_sf"/>
</dbReference>
<evidence type="ECO:0000313" key="20">
    <source>
        <dbReference type="Proteomes" id="UP000235786"/>
    </source>
</evidence>
<evidence type="ECO:0000256" key="11">
    <source>
        <dbReference type="ARBA" id="ARBA00023128"/>
    </source>
</evidence>
<dbReference type="EC" id="1.1.2.3" evidence="15"/>
<dbReference type="InterPro" id="IPR037396">
    <property type="entry name" value="FMN_HAD"/>
</dbReference>
<dbReference type="EMBL" id="KZ613940">
    <property type="protein sequence ID" value="PMD45780.1"/>
    <property type="molecule type" value="Genomic_DNA"/>
</dbReference>
<evidence type="ECO:0000256" key="3">
    <source>
        <dbReference type="ARBA" id="ARBA00004569"/>
    </source>
</evidence>
<evidence type="ECO:0000256" key="7">
    <source>
        <dbReference type="ARBA" id="ARBA00022643"/>
    </source>
</evidence>
<evidence type="ECO:0000256" key="4">
    <source>
        <dbReference type="ARBA" id="ARBA00011881"/>
    </source>
</evidence>
<comment type="cofactor">
    <cofactor evidence="1">
        <name>FMN</name>
        <dbReference type="ChEBI" id="CHEBI:58210"/>
    </cofactor>
</comment>
<protein>
    <recommendedName>
        <fullName evidence="16">L-lactate dehydrogenase (cytochrome)</fullName>
        <ecNumber evidence="15">1.1.2.3</ecNumber>
    </recommendedName>
</protein>
<dbReference type="SUPFAM" id="SSF55856">
    <property type="entry name" value="Cytochrome b5-like heme/steroid binding domain"/>
    <property type="match status" value="1"/>
</dbReference>
<dbReference type="InterPro" id="IPR037458">
    <property type="entry name" value="L-MDH/L-LDH_FMN-bd"/>
</dbReference>
<reference evidence="19 20" key="1">
    <citation type="submission" date="2016-04" db="EMBL/GenBank/DDBJ databases">
        <title>A degradative enzymes factory behind the ericoid mycorrhizal symbiosis.</title>
        <authorList>
            <consortium name="DOE Joint Genome Institute"/>
            <person name="Martino E."/>
            <person name="Morin E."/>
            <person name="Grelet G."/>
            <person name="Kuo A."/>
            <person name="Kohler A."/>
            <person name="Daghino S."/>
            <person name="Barry K."/>
            <person name="Choi C."/>
            <person name="Cichocki N."/>
            <person name="Clum A."/>
            <person name="Copeland A."/>
            <person name="Hainaut M."/>
            <person name="Haridas S."/>
            <person name="Labutti K."/>
            <person name="Lindquist E."/>
            <person name="Lipzen A."/>
            <person name="Khouja H.-R."/>
            <person name="Murat C."/>
            <person name="Ohm R."/>
            <person name="Olson A."/>
            <person name="Spatafora J."/>
            <person name="Veneault-Fourrey C."/>
            <person name="Henrissat B."/>
            <person name="Grigoriev I."/>
            <person name="Martin F."/>
            <person name="Perotto S."/>
        </authorList>
    </citation>
    <scope>NUCLEOTIDE SEQUENCE [LARGE SCALE GENOMIC DNA]</scope>
    <source>
        <strain evidence="19 20">F</strain>
    </source>
</reference>
<comment type="subcellular location">
    <subcellularLocation>
        <location evidence="3">Mitochondrion intermembrane space</location>
    </subcellularLocation>
</comment>
<comment type="cofactor">
    <cofactor evidence="2">
        <name>heme b</name>
        <dbReference type="ChEBI" id="CHEBI:60344"/>
    </cofactor>
</comment>
<evidence type="ECO:0000259" key="17">
    <source>
        <dbReference type="PROSITE" id="PS50255"/>
    </source>
</evidence>
<evidence type="ECO:0000256" key="13">
    <source>
        <dbReference type="ARBA" id="ARBA00061137"/>
    </source>
</evidence>
<evidence type="ECO:0000259" key="18">
    <source>
        <dbReference type="PROSITE" id="PS51349"/>
    </source>
</evidence>
<dbReference type="InterPro" id="IPR000262">
    <property type="entry name" value="FMN-dep_DH"/>
</dbReference>
<evidence type="ECO:0000256" key="12">
    <source>
        <dbReference type="ARBA" id="ARBA00052399"/>
    </source>
</evidence>
<proteinExistence type="inferred from homology"/>
<evidence type="ECO:0000256" key="6">
    <source>
        <dbReference type="ARBA" id="ARBA00022630"/>
    </source>
</evidence>
<keyword evidence="20" id="KW-1185">Reference proteome</keyword>
<evidence type="ECO:0000313" key="19">
    <source>
        <dbReference type="EMBL" id="PMD45780.1"/>
    </source>
</evidence>
<dbReference type="CDD" id="cd02922">
    <property type="entry name" value="FCB2_FMN"/>
    <property type="match status" value="1"/>
</dbReference>
<dbReference type="SUPFAM" id="SSF51395">
    <property type="entry name" value="FMN-linked oxidoreductases"/>
    <property type="match status" value="1"/>
</dbReference>
<evidence type="ECO:0000256" key="2">
    <source>
        <dbReference type="ARBA" id="ARBA00001970"/>
    </source>
</evidence>
<comment type="subunit">
    <text evidence="4">Homotetramer.</text>
</comment>
<dbReference type="Gene3D" id="3.20.20.70">
    <property type="entry name" value="Aldolase class I"/>
    <property type="match status" value="1"/>
</dbReference>
<keyword evidence="7" id="KW-0288">FMN</keyword>
<evidence type="ECO:0000256" key="5">
    <source>
        <dbReference type="ARBA" id="ARBA00022617"/>
    </source>
</evidence>
<dbReference type="STRING" id="1149755.A0A2J6S4S9"/>
<dbReference type="PROSITE" id="PS51349">
    <property type="entry name" value="FMN_HYDROXY_ACID_DH_2"/>
    <property type="match status" value="1"/>
</dbReference>
<evidence type="ECO:0000256" key="9">
    <source>
        <dbReference type="ARBA" id="ARBA00023002"/>
    </source>
</evidence>
<sequence length="494" mass="53359">MASDRLISSNELGRHNAADNIWIAVNGVIYDVTDFAPTHPGGLRVILDNAGKDASRAYDEVHSPSIIINSLGAEKRVGILDQSTVIRAPEQVIQQSVSPKGEKPPLSTFINSYDFEKVASKTLSKKAWAFYSAGATDLITRDDNKKAFDRIGFRPRILRDVTTVSTETKLLGCDSSIPLFIAPVGMAKLAHPDGEKAFAKGAAKAGIIPCISTAASYSASEIVGFAPLNHPFFFQLYVDKNRAKSERLLREVGELGMRAIFVTVDAPVPGKREADERLHVDESLSSPISGVKAINDSKGGGIARVMGSFIDPGLSWTDIAWLRSCTNLPIVIKGIQTAEDARLALEHGVDGIVVSNHGGRSLDTSPAAIMVLLELQRRCPEVFKSMEVFLDGGIRRGTDVIKALCLGAKGVAVGRPFLYALTYGSDGIERLTEILKDEIETTLRLLGVTSLSQLHPGLLNTRDVDHLIPANYQESEAPSLQPKRGVAKKEIAKL</sequence>
<dbReference type="InterPro" id="IPR001199">
    <property type="entry name" value="Cyt_B5-like_heme/steroid-bd"/>
</dbReference>
<comment type="catalytic activity">
    <reaction evidence="12">
        <text>(S)-lactate + 2 Fe(III)-[cytochrome c] = 2 Fe(II)-[cytochrome c] + pyruvate + 2 H(+)</text>
        <dbReference type="Rhea" id="RHEA:19909"/>
        <dbReference type="Rhea" id="RHEA-COMP:10350"/>
        <dbReference type="Rhea" id="RHEA-COMP:14399"/>
        <dbReference type="ChEBI" id="CHEBI:15361"/>
        <dbReference type="ChEBI" id="CHEBI:15378"/>
        <dbReference type="ChEBI" id="CHEBI:16651"/>
        <dbReference type="ChEBI" id="CHEBI:29033"/>
        <dbReference type="ChEBI" id="CHEBI:29034"/>
        <dbReference type="EC" id="1.1.2.3"/>
    </reaction>
    <physiologicalReaction direction="left-to-right" evidence="12">
        <dbReference type="Rhea" id="RHEA:19910"/>
    </physiologicalReaction>
</comment>
<evidence type="ECO:0000256" key="16">
    <source>
        <dbReference type="ARBA" id="ARBA00068515"/>
    </source>
</evidence>
<keyword evidence="6" id="KW-0285">Flavoprotein</keyword>
<dbReference type="PROSITE" id="PS50255">
    <property type="entry name" value="CYTOCHROME_B5_2"/>
    <property type="match status" value="1"/>
</dbReference>
<dbReference type="AlphaFoldDB" id="A0A2J6S4S9"/>
<comment type="similarity">
    <text evidence="14">In the N-terminal section; belongs to the cytochrome b5 family.</text>
</comment>
<keyword evidence="10" id="KW-0408">Iron</keyword>
<dbReference type="OrthoDB" id="1925334at2759"/>
<dbReference type="Pfam" id="PF00173">
    <property type="entry name" value="Cyt-b5"/>
    <property type="match status" value="1"/>
</dbReference>
<evidence type="ECO:0000256" key="10">
    <source>
        <dbReference type="ARBA" id="ARBA00023004"/>
    </source>
</evidence>
<evidence type="ECO:0000256" key="1">
    <source>
        <dbReference type="ARBA" id="ARBA00001917"/>
    </source>
</evidence>
<dbReference type="FunFam" id="3.20.20.70:FF:000062">
    <property type="entry name" value="Cytochrome b2, mitochondrial, putative"/>
    <property type="match status" value="1"/>
</dbReference>
<keyword evidence="8" id="KW-0479">Metal-binding</keyword>
<feature type="domain" description="FMN hydroxy acid dehydrogenase" evidence="18">
    <location>
        <begin position="104"/>
        <end position="464"/>
    </location>
</feature>